<evidence type="ECO:0000313" key="2">
    <source>
        <dbReference type="Proteomes" id="UP000198999"/>
    </source>
</evidence>
<sequence length="547" mass="61131">MRKIINIVMVLGLILVSCERSLEDTYEDLGLDNTIVGDTEITLSDDDYEAIGVANNFFESIDDARELVPDYLTSLYPAWGKGSSVLVNYELEFGTDLPEVEGYTSATIYQLDLDDYATTGDEGAAFWPNVDPDDFVPAILDSEIDSPMDGDFVLARYEQFFEEPVVGLANVYQASFPTNYDDFENIDVLGAQGWTVGSANVQGSGFQSGAFANEDWLISPEIDLTGQTGLRFQINQEIDLFGSPVDLFDIIISTNYTTGTDPMAATWTALDFDKTAYGNLTLSPDLDFSAYDGQTIHVAFKYTSTDDVSPRWRIESFSIKTVGVEGDTNRKGAYYAYNGSRWELDTNSYYLSGSDYDSMGESRDRPGRFDNFSSSVRPEDYLPRFLDNTPPYNFAQEEDQIFLIYRFFNGSTVLRGNSYTFTNGVWTPHQTKLQFGHDGKKWVPDNTIKYVMGSSDYTNIVEALSTKYPDATSSMKNFGNMDRRAGNSAEWTNDMVLEAIAVVLDIINPTAAAGQKYIVTIDVFNGSRTTEDFAVIKDETTGEWIYQ</sequence>
<dbReference type="EMBL" id="FOFN01000001">
    <property type="protein sequence ID" value="SEP90515.1"/>
    <property type="molecule type" value="Genomic_DNA"/>
</dbReference>
<dbReference type="NCBIfam" id="NF038128">
    <property type="entry name" value="choice_anch_J"/>
    <property type="match status" value="1"/>
</dbReference>
<gene>
    <name evidence="1" type="ORF">SAMN05421824_0647</name>
</gene>
<proteinExistence type="predicted"/>
<dbReference type="AlphaFoldDB" id="A0A1H9BNP0"/>
<reference evidence="1 2" key="1">
    <citation type="submission" date="2016-10" db="EMBL/GenBank/DDBJ databases">
        <authorList>
            <person name="de Groot N.N."/>
        </authorList>
    </citation>
    <scope>NUCLEOTIDE SEQUENCE [LARGE SCALE GENOMIC DNA]</scope>
    <source>
        <strain evidence="1 2">DSM 21035</strain>
    </source>
</reference>
<dbReference type="OrthoDB" id="1013052at2"/>
<dbReference type="RefSeq" id="WP_092575234.1">
    <property type="nucleotide sequence ID" value="NZ_FOFN01000001.1"/>
</dbReference>
<organism evidence="1 2">
    <name type="scientific">Hyunsoonleella jejuensis</name>
    <dbReference type="NCBI Taxonomy" id="419940"/>
    <lineage>
        <taxon>Bacteria</taxon>
        <taxon>Pseudomonadati</taxon>
        <taxon>Bacteroidota</taxon>
        <taxon>Flavobacteriia</taxon>
        <taxon>Flavobacteriales</taxon>
        <taxon>Flavobacteriaceae</taxon>
    </lineage>
</organism>
<accession>A0A1H9BNP0</accession>
<keyword evidence="2" id="KW-1185">Reference proteome</keyword>
<protein>
    <recommendedName>
        <fullName evidence="3">DUF5017 domain-containing protein</fullName>
    </recommendedName>
</protein>
<dbReference type="Proteomes" id="UP000198999">
    <property type="component" value="Unassembled WGS sequence"/>
</dbReference>
<dbReference type="PROSITE" id="PS51257">
    <property type="entry name" value="PROKAR_LIPOPROTEIN"/>
    <property type="match status" value="1"/>
</dbReference>
<dbReference type="STRING" id="419940.SAMN05421824_0647"/>
<dbReference type="Gene3D" id="2.60.120.200">
    <property type="match status" value="1"/>
</dbReference>
<name>A0A1H9BNP0_9FLAO</name>
<evidence type="ECO:0008006" key="3">
    <source>
        <dbReference type="Google" id="ProtNLM"/>
    </source>
</evidence>
<evidence type="ECO:0000313" key="1">
    <source>
        <dbReference type="EMBL" id="SEP90515.1"/>
    </source>
</evidence>